<dbReference type="InterPro" id="IPR051816">
    <property type="entry name" value="Glycosyl_Hydrolase_31"/>
</dbReference>
<evidence type="ECO:0000313" key="2">
    <source>
        <dbReference type="EMBL" id="SQB20795.1"/>
    </source>
</evidence>
<dbReference type="InterPro" id="IPR013780">
    <property type="entry name" value="Glyco_hydro_b"/>
</dbReference>
<organism evidence="2 3">
    <name type="scientific">Citrobacter koseri</name>
    <name type="common">Citrobacter diversus</name>
    <dbReference type="NCBI Taxonomy" id="545"/>
    <lineage>
        <taxon>Bacteria</taxon>
        <taxon>Pseudomonadati</taxon>
        <taxon>Pseudomonadota</taxon>
        <taxon>Gammaproteobacteria</taxon>
        <taxon>Enterobacterales</taxon>
        <taxon>Enterobacteriaceae</taxon>
        <taxon>Citrobacter</taxon>
    </lineage>
</organism>
<dbReference type="GO" id="GO:0016787">
    <property type="term" value="F:hydrolase activity"/>
    <property type="evidence" value="ECO:0007669"/>
    <property type="project" value="UniProtKB-KW"/>
</dbReference>
<evidence type="ECO:0000259" key="1">
    <source>
        <dbReference type="Pfam" id="PF21365"/>
    </source>
</evidence>
<protein>
    <submittedName>
        <fullName evidence="2">Glycosyl hydrolase</fullName>
    </submittedName>
</protein>
<dbReference type="AlphaFoldDB" id="A0A2X2VAJ1"/>
<feature type="domain" description="Glycosyl hydrolase family 31 C-terminal" evidence="1">
    <location>
        <begin position="2"/>
        <end position="52"/>
    </location>
</feature>
<sequence>MVEPGQRERRVWLPDNETGWYDFDSHEWFSGGQWITLNAPLEKLPLLVRAGAGLPLSETDHPCQR</sequence>
<keyword evidence="2" id="KW-0378">Hydrolase</keyword>
<gene>
    <name evidence="2" type="ORF">NCTC10786_00276</name>
</gene>
<dbReference type="PANTHER" id="PTHR43863">
    <property type="entry name" value="HYDROLASE, PUTATIVE (AFU_ORTHOLOGUE AFUA_1G03140)-RELATED"/>
    <property type="match status" value="1"/>
</dbReference>
<dbReference type="InterPro" id="IPR048395">
    <property type="entry name" value="Glyco_hydro_31_C"/>
</dbReference>
<dbReference type="EMBL" id="UAVY01000001">
    <property type="protein sequence ID" value="SQB20795.1"/>
    <property type="molecule type" value="Genomic_DNA"/>
</dbReference>
<accession>A0A2X2VAJ1</accession>
<name>A0A2X2VAJ1_CITKO</name>
<evidence type="ECO:0000313" key="3">
    <source>
        <dbReference type="Proteomes" id="UP000251584"/>
    </source>
</evidence>
<proteinExistence type="predicted"/>
<reference evidence="2 3" key="1">
    <citation type="submission" date="2018-06" db="EMBL/GenBank/DDBJ databases">
        <authorList>
            <consortium name="Pathogen Informatics"/>
            <person name="Doyle S."/>
        </authorList>
    </citation>
    <scope>NUCLEOTIDE SEQUENCE [LARGE SCALE GENOMIC DNA]</scope>
    <source>
        <strain evidence="2 3">NCTC10786</strain>
    </source>
</reference>
<dbReference type="Pfam" id="PF21365">
    <property type="entry name" value="Glyco_hydro_31_3rd"/>
    <property type="match status" value="1"/>
</dbReference>
<dbReference type="Gene3D" id="2.60.40.1180">
    <property type="entry name" value="Golgi alpha-mannosidase II"/>
    <property type="match status" value="1"/>
</dbReference>
<dbReference type="SUPFAM" id="SSF51011">
    <property type="entry name" value="Glycosyl hydrolase domain"/>
    <property type="match status" value="1"/>
</dbReference>
<dbReference type="PANTHER" id="PTHR43863:SF2">
    <property type="entry name" value="MALTASE-GLUCOAMYLASE"/>
    <property type="match status" value="1"/>
</dbReference>
<dbReference type="Proteomes" id="UP000251584">
    <property type="component" value="Unassembled WGS sequence"/>
</dbReference>